<evidence type="ECO:0000313" key="4">
    <source>
        <dbReference type="EMBL" id="TWH76318.1"/>
    </source>
</evidence>
<protein>
    <recommendedName>
        <fullName evidence="3">DNA gyrase inhibitor YacG</fullName>
    </recommendedName>
</protein>
<dbReference type="EMBL" id="VLKG01000003">
    <property type="protein sequence ID" value="TWH76318.1"/>
    <property type="molecule type" value="Genomic_DNA"/>
</dbReference>
<keyword evidence="2 3" id="KW-0862">Zinc</keyword>
<comment type="subunit">
    <text evidence="3">Interacts with GyrB.</text>
</comment>
<gene>
    <name evidence="3" type="primary">yacG</name>
    <name evidence="4" type="ORF">LX59_01241</name>
</gene>
<proteinExistence type="inferred from homology"/>
<evidence type="ECO:0000256" key="1">
    <source>
        <dbReference type="ARBA" id="ARBA00022723"/>
    </source>
</evidence>
<dbReference type="HAMAP" id="MF_00649">
    <property type="entry name" value="DNA_gyrase_inhibitor_YacG"/>
    <property type="match status" value="1"/>
</dbReference>
<feature type="binding site" evidence="3">
    <location>
        <position position="28"/>
    </location>
    <ligand>
        <name>Zn(2+)</name>
        <dbReference type="ChEBI" id="CHEBI:29105"/>
    </ligand>
</feature>
<dbReference type="InterPro" id="IPR013088">
    <property type="entry name" value="Znf_NHR/GATA"/>
</dbReference>
<dbReference type="Gene3D" id="3.30.50.10">
    <property type="entry name" value="Erythroid Transcription Factor GATA-1, subunit A"/>
    <property type="match status" value="1"/>
</dbReference>
<dbReference type="PANTHER" id="PTHR36150">
    <property type="entry name" value="DNA GYRASE INHIBITOR YACG"/>
    <property type="match status" value="1"/>
</dbReference>
<name>A0A562IZF6_9GAMM</name>
<feature type="binding site" evidence="3">
    <location>
        <position position="12"/>
    </location>
    <ligand>
        <name>Zn(2+)</name>
        <dbReference type="ChEBI" id="CHEBI:29105"/>
    </ligand>
</feature>
<feature type="binding site" evidence="3">
    <location>
        <position position="9"/>
    </location>
    <ligand>
        <name>Zn(2+)</name>
        <dbReference type="ChEBI" id="CHEBI:29105"/>
    </ligand>
</feature>
<sequence length="66" mass="7083">MSSVPVVQCPTCGTSVEWGPQSPARPFCSDRCRLIDLGAWAAEHHAIPGDSLIDEVFSEQKPDLGS</sequence>
<dbReference type="OrthoDB" id="9809663at2"/>
<dbReference type="InterPro" id="IPR005584">
    <property type="entry name" value="DNA_gyrase_inhibitor_YacG"/>
</dbReference>
<comment type="cofactor">
    <cofactor evidence="3">
        <name>Zn(2+)</name>
        <dbReference type="ChEBI" id="CHEBI:29105"/>
    </cofactor>
    <text evidence="3">Binds 1 zinc ion.</text>
</comment>
<dbReference type="RefSeq" id="WP_144570963.1">
    <property type="nucleotide sequence ID" value="NZ_VLKG01000003.1"/>
</dbReference>
<keyword evidence="5" id="KW-1185">Reference proteome</keyword>
<dbReference type="SUPFAM" id="SSF57716">
    <property type="entry name" value="Glucocorticoid receptor-like (DNA-binding domain)"/>
    <property type="match status" value="1"/>
</dbReference>
<dbReference type="Proteomes" id="UP000319627">
    <property type="component" value="Unassembled WGS sequence"/>
</dbReference>
<organism evidence="4 5">
    <name type="scientific">Azomonas agilis</name>
    <dbReference type="NCBI Taxonomy" id="116849"/>
    <lineage>
        <taxon>Bacteria</taxon>
        <taxon>Pseudomonadati</taxon>
        <taxon>Pseudomonadota</taxon>
        <taxon>Gammaproteobacteria</taxon>
        <taxon>Pseudomonadales</taxon>
        <taxon>Pseudomonadaceae</taxon>
        <taxon>Azomonas</taxon>
    </lineage>
</organism>
<dbReference type="Pfam" id="PF03884">
    <property type="entry name" value="YacG"/>
    <property type="match status" value="1"/>
</dbReference>
<dbReference type="PANTHER" id="PTHR36150:SF1">
    <property type="entry name" value="DNA GYRASE INHIBITOR YACG"/>
    <property type="match status" value="1"/>
</dbReference>
<feature type="binding site" evidence="3">
    <location>
        <position position="32"/>
    </location>
    <ligand>
        <name>Zn(2+)</name>
        <dbReference type="ChEBI" id="CHEBI:29105"/>
    </ligand>
</feature>
<comment type="similarity">
    <text evidence="3">Belongs to the DNA gyrase inhibitor YacG family.</text>
</comment>
<evidence type="ECO:0000256" key="2">
    <source>
        <dbReference type="ARBA" id="ARBA00022833"/>
    </source>
</evidence>
<dbReference type="AlphaFoldDB" id="A0A562IZF6"/>
<accession>A0A562IZF6</accession>
<evidence type="ECO:0000313" key="5">
    <source>
        <dbReference type="Proteomes" id="UP000319627"/>
    </source>
</evidence>
<dbReference type="GO" id="GO:0008657">
    <property type="term" value="F:DNA topoisomerase type II (double strand cut, ATP-hydrolyzing) inhibitor activity"/>
    <property type="evidence" value="ECO:0007669"/>
    <property type="project" value="UniProtKB-UniRule"/>
</dbReference>
<comment type="caution">
    <text evidence="4">The sequence shown here is derived from an EMBL/GenBank/DDBJ whole genome shotgun (WGS) entry which is preliminary data.</text>
</comment>
<dbReference type="GO" id="GO:0008270">
    <property type="term" value="F:zinc ion binding"/>
    <property type="evidence" value="ECO:0007669"/>
    <property type="project" value="UniProtKB-UniRule"/>
</dbReference>
<evidence type="ECO:0000256" key="3">
    <source>
        <dbReference type="HAMAP-Rule" id="MF_00649"/>
    </source>
</evidence>
<reference evidence="4 5" key="1">
    <citation type="submission" date="2019-07" db="EMBL/GenBank/DDBJ databases">
        <title>Genomic Encyclopedia of Type Strains, Phase I: the one thousand microbial genomes (KMG-I) project.</title>
        <authorList>
            <person name="Kyrpides N."/>
        </authorList>
    </citation>
    <scope>NUCLEOTIDE SEQUENCE [LARGE SCALE GENOMIC DNA]</scope>
    <source>
        <strain evidence="4 5">DSM 375</strain>
    </source>
</reference>
<comment type="function">
    <text evidence="3">Inhibits all the catalytic activities of DNA gyrase by preventing its interaction with DNA. Acts by binding directly to the C-terminal domain of GyrB, which probably disrupts DNA binding by the gyrase.</text>
</comment>
<dbReference type="NCBIfam" id="NF001638">
    <property type="entry name" value="PRK00418.1"/>
    <property type="match status" value="1"/>
</dbReference>
<keyword evidence="1 3" id="KW-0479">Metal-binding</keyword>
<dbReference type="GO" id="GO:0006355">
    <property type="term" value="P:regulation of DNA-templated transcription"/>
    <property type="evidence" value="ECO:0007669"/>
    <property type="project" value="InterPro"/>
</dbReference>